<gene>
    <name evidence="2" type="ORF">PIN31115_03044</name>
</gene>
<proteinExistence type="predicted"/>
<keyword evidence="1" id="KW-0175">Coiled coil</keyword>
<dbReference type="AlphaFoldDB" id="A0A5E4W827"/>
<evidence type="ECO:0000256" key="1">
    <source>
        <dbReference type="SAM" id="Coils"/>
    </source>
</evidence>
<name>A0A5E4W827_9BURK</name>
<organism evidence="2 3">
    <name type="scientific">Pandoraea iniqua</name>
    <dbReference type="NCBI Taxonomy" id="2508288"/>
    <lineage>
        <taxon>Bacteria</taxon>
        <taxon>Pseudomonadati</taxon>
        <taxon>Pseudomonadota</taxon>
        <taxon>Betaproteobacteria</taxon>
        <taxon>Burkholderiales</taxon>
        <taxon>Burkholderiaceae</taxon>
        <taxon>Pandoraea</taxon>
    </lineage>
</organism>
<feature type="coiled-coil region" evidence="1">
    <location>
        <begin position="23"/>
        <end position="57"/>
    </location>
</feature>
<sequence length="241" mass="26352">MTTKHSLAVQAAITKHNDARIAFETLRDDADRLAAELETHQKAAAAADAEANSARESVRALIRDGNPSTKKIYELKAQERAAYTLAEDYGSIAAEVETLLTAAKVEAGDAKKVERECFAHIVASRRDEQLAALPEHLQPVIQAMALVERSMHLDGPGAPWAMTGFVSFKEAMLREVFSVIESTYDATADDVKQDQVVDAVVRPTGRERYDPMSPSMRFRIEKENQLAVANDARAAGTQGGR</sequence>
<evidence type="ECO:0000313" key="3">
    <source>
        <dbReference type="Proteomes" id="UP000333828"/>
    </source>
</evidence>
<dbReference type="EMBL" id="CABPSI010000003">
    <property type="protein sequence ID" value="VVE19235.1"/>
    <property type="molecule type" value="Genomic_DNA"/>
</dbReference>
<reference evidence="2 3" key="1">
    <citation type="submission" date="2019-08" db="EMBL/GenBank/DDBJ databases">
        <authorList>
            <person name="Peeters C."/>
        </authorList>
    </citation>
    <scope>NUCLEOTIDE SEQUENCE [LARGE SCALE GENOMIC DNA]</scope>
    <source>
        <strain evidence="2 3">LMG 31115</strain>
    </source>
</reference>
<keyword evidence="3" id="KW-1185">Reference proteome</keyword>
<accession>A0A5E4W827</accession>
<protein>
    <submittedName>
        <fullName evidence="2">Uncharacterized protein</fullName>
    </submittedName>
</protein>
<dbReference type="Proteomes" id="UP000333828">
    <property type="component" value="Unassembled WGS sequence"/>
</dbReference>
<evidence type="ECO:0000313" key="2">
    <source>
        <dbReference type="EMBL" id="VVE19235.1"/>
    </source>
</evidence>
<dbReference type="RefSeq" id="WP_150684736.1">
    <property type="nucleotide sequence ID" value="NZ_CABPSI010000003.1"/>
</dbReference>